<dbReference type="PANTHER" id="PTHR34477">
    <property type="entry name" value="UPF0213 PROTEIN YHBQ"/>
    <property type="match status" value="1"/>
</dbReference>
<gene>
    <name evidence="3" type="ORF">ROE7235_00558</name>
</gene>
<dbReference type="RefSeq" id="WP_121093119.1">
    <property type="nucleotide sequence ID" value="NZ_UIHC01000003.1"/>
</dbReference>
<dbReference type="InterPro" id="IPR000305">
    <property type="entry name" value="GIY-YIG_endonuc"/>
</dbReference>
<evidence type="ECO:0000313" key="4">
    <source>
        <dbReference type="Proteomes" id="UP000272908"/>
    </source>
</evidence>
<organism evidence="3 4">
    <name type="scientific">Roseinatronobacter ekhonensis</name>
    <dbReference type="NCBI Taxonomy" id="254356"/>
    <lineage>
        <taxon>Bacteria</taxon>
        <taxon>Pseudomonadati</taxon>
        <taxon>Pseudomonadota</taxon>
        <taxon>Alphaproteobacteria</taxon>
        <taxon>Rhodobacterales</taxon>
        <taxon>Paracoccaceae</taxon>
        <taxon>Roseinatronobacter</taxon>
    </lineage>
</organism>
<sequence>MSHYVYIMASRPGGALYTGRTTDLQRRVAAHRAGLSTHTAKYNIKTLVWFEPHDDFEQSLRRERAIKRWRRGWKIALITEFNQNWKDMAHAIPD</sequence>
<comment type="similarity">
    <text evidence="1">Belongs to the UPF0213 family.</text>
</comment>
<dbReference type="EMBL" id="UIHC01000003">
    <property type="protein sequence ID" value="SUZ30829.1"/>
    <property type="molecule type" value="Genomic_DNA"/>
</dbReference>
<dbReference type="AlphaFoldDB" id="A0A3B0MME0"/>
<evidence type="ECO:0000256" key="1">
    <source>
        <dbReference type="ARBA" id="ARBA00007435"/>
    </source>
</evidence>
<proteinExistence type="inferred from homology"/>
<dbReference type="InterPro" id="IPR050190">
    <property type="entry name" value="UPF0213_domain"/>
</dbReference>
<evidence type="ECO:0000313" key="3">
    <source>
        <dbReference type="EMBL" id="SUZ30829.1"/>
    </source>
</evidence>
<dbReference type="Pfam" id="PF01541">
    <property type="entry name" value="GIY-YIG"/>
    <property type="match status" value="1"/>
</dbReference>
<evidence type="ECO:0000259" key="2">
    <source>
        <dbReference type="PROSITE" id="PS50164"/>
    </source>
</evidence>
<name>A0A3B0MME0_9RHOB</name>
<reference evidence="4" key="1">
    <citation type="submission" date="2018-08" db="EMBL/GenBank/DDBJ databases">
        <authorList>
            <person name="Rodrigo-Torres L."/>
            <person name="Arahal R. D."/>
            <person name="Lucena T."/>
        </authorList>
    </citation>
    <scope>NUCLEOTIDE SEQUENCE [LARGE SCALE GENOMIC DNA]</scope>
    <source>
        <strain evidence="4">CECT 7235</strain>
    </source>
</reference>
<dbReference type="CDD" id="cd10448">
    <property type="entry name" value="GIY-YIG_unchar_3"/>
    <property type="match status" value="1"/>
</dbReference>
<protein>
    <recommendedName>
        <fullName evidence="2">GIY-YIG domain-containing protein</fullName>
    </recommendedName>
</protein>
<dbReference type="SMART" id="SM00465">
    <property type="entry name" value="GIYc"/>
    <property type="match status" value="1"/>
</dbReference>
<feature type="domain" description="GIY-YIG" evidence="2">
    <location>
        <begin position="1"/>
        <end position="76"/>
    </location>
</feature>
<dbReference type="PROSITE" id="PS50164">
    <property type="entry name" value="GIY_YIG"/>
    <property type="match status" value="1"/>
</dbReference>
<dbReference type="Proteomes" id="UP000272908">
    <property type="component" value="Unassembled WGS sequence"/>
</dbReference>
<accession>A0A3B0MME0</accession>
<dbReference type="PANTHER" id="PTHR34477:SF5">
    <property type="entry name" value="BSL5627 PROTEIN"/>
    <property type="match status" value="1"/>
</dbReference>
<dbReference type="OrthoDB" id="287318at2"/>
<dbReference type="Gene3D" id="3.40.1440.10">
    <property type="entry name" value="GIY-YIG endonuclease"/>
    <property type="match status" value="1"/>
</dbReference>
<dbReference type="InterPro" id="IPR035901">
    <property type="entry name" value="GIY-YIG_endonuc_sf"/>
</dbReference>
<keyword evidence="4" id="KW-1185">Reference proteome</keyword>
<dbReference type="SUPFAM" id="SSF82771">
    <property type="entry name" value="GIY-YIG endonuclease"/>
    <property type="match status" value="1"/>
</dbReference>